<protein>
    <submittedName>
        <fullName evidence="2">Uncharacterized protein</fullName>
    </submittedName>
</protein>
<evidence type="ECO:0000313" key="3">
    <source>
        <dbReference type="Proteomes" id="UP001589906"/>
    </source>
</evidence>
<gene>
    <name evidence="2" type="ORF">ACFFGE_02035</name>
</gene>
<keyword evidence="3" id="KW-1185">Reference proteome</keyword>
<proteinExistence type="predicted"/>
<evidence type="ECO:0000256" key="1">
    <source>
        <dbReference type="SAM" id="MobiDB-lite"/>
    </source>
</evidence>
<organism evidence="2 3">
    <name type="scientific">Brevundimonas balnearis</name>
    <dbReference type="NCBI Taxonomy" id="1572858"/>
    <lineage>
        <taxon>Bacteria</taxon>
        <taxon>Pseudomonadati</taxon>
        <taxon>Pseudomonadota</taxon>
        <taxon>Alphaproteobacteria</taxon>
        <taxon>Caulobacterales</taxon>
        <taxon>Caulobacteraceae</taxon>
        <taxon>Brevundimonas</taxon>
    </lineage>
</organism>
<dbReference type="EMBL" id="JBHLSW010000003">
    <property type="protein sequence ID" value="MFC0632660.1"/>
    <property type="molecule type" value="Genomic_DNA"/>
</dbReference>
<accession>A0ABV6QZ59</accession>
<dbReference type="RefSeq" id="WP_376833810.1">
    <property type="nucleotide sequence ID" value="NZ_JBHLSW010000003.1"/>
</dbReference>
<feature type="region of interest" description="Disordered" evidence="1">
    <location>
        <begin position="25"/>
        <end position="55"/>
    </location>
</feature>
<reference evidence="2 3" key="1">
    <citation type="submission" date="2024-09" db="EMBL/GenBank/DDBJ databases">
        <authorList>
            <person name="Sun Q."/>
            <person name="Mori K."/>
        </authorList>
    </citation>
    <scope>NUCLEOTIDE SEQUENCE [LARGE SCALE GENOMIC DNA]</scope>
    <source>
        <strain evidence="2 3">NCAIM B.02621</strain>
    </source>
</reference>
<name>A0ABV6QZ59_9CAUL</name>
<dbReference type="Proteomes" id="UP001589906">
    <property type="component" value="Unassembled WGS sequence"/>
</dbReference>
<evidence type="ECO:0000313" key="2">
    <source>
        <dbReference type="EMBL" id="MFC0632660.1"/>
    </source>
</evidence>
<comment type="caution">
    <text evidence="2">The sequence shown here is derived from an EMBL/GenBank/DDBJ whole genome shotgun (WGS) entry which is preliminary data.</text>
</comment>
<sequence>MIPTLIAVILALIAVAALALHARRHKPTPLETAEKDTAWSDPITRAAPEETERRP</sequence>